<evidence type="ECO:0000313" key="4">
    <source>
        <dbReference type="Proteomes" id="UP000192266"/>
    </source>
</evidence>
<feature type="compositionally biased region" description="Basic and acidic residues" evidence="1">
    <location>
        <begin position="176"/>
        <end position="186"/>
    </location>
</feature>
<name>A0A1W1W0R6_9BACT</name>
<keyword evidence="2" id="KW-1133">Transmembrane helix</keyword>
<keyword evidence="2" id="KW-0812">Transmembrane</keyword>
<organism evidence="3 4">
    <name type="scientific">Hymenobacter roseosalivarius DSM 11622</name>
    <dbReference type="NCBI Taxonomy" id="645990"/>
    <lineage>
        <taxon>Bacteria</taxon>
        <taxon>Pseudomonadati</taxon>
        <taxon>Bacteroidota</taxon>
        <taxon>Cytophagia</taxon>
        <taxon>Cytophagales</taxon>
        <taxon>Hymenobacteraceae</taxon>
        <taxon>Hymenobacter</taxon>
    </lineage>
</organism>
<proteinExistence type="predicted"/>
<dbReference type="EMBL" id="FWWW01000091">
    <property type="protein sequence ID" value="SMB99205.1"/>
    <property type="molecule type" value="Genomic_DNA"/>
</dbReference>
<keyword evidence="2" id="KW-0472">Membrane</keyword>
<dbReference type="STRING" id="645990.SAMN00120144_0071"/>
<dbReference type="RefSeq" id="WP_084447151.1">
    <property type="nucleotide sequence ID" value="NZ_FWWW01000091.1"/>
</dbReference>
<feature type="transmembrane region" description="Helical" evidence="2">
    <location>
        <begin position="43"/>
        <end position="63"/>
    </location>
</feature>
<dbReference type="AlphaFoldDB" id="A0A1W1W0R6"/>
<feature type="compositionally biased region" description="Low complexity" evidence="1">
    <location>
        <begin position="134"/>
        <end position="150"/>
    </location>
</feature>
<reference evidence="3 4" key="1">
    <citation type="submission" date="2017-04" db="EMBL/GenBank/DDBJ databases">
        <authorList>
            <person name="Afonso C.L."/>
            <person name="Miller P.J."/>
            <person name="Scott M.A."/>
            <person name="Spackman E."/>
            <person name="Goraichik I."/>
            <person name="Dimitrov K.M."/>
            <person name="Suarez D.L."/>
            <person name="Swayne D.E."/>
        </authorList>
    </citation>
    <scope>NUCLEOTIDE SEQUENCE [LARGE SCALE GENOMIC DNA]</scope>
    <source>
        <strain evidence="3 4">DSM 11622</strain>
    </source>
</reference>
<keyword evidence="4" id="KW-1185">Reference proteome</keyword>
<feature type="region of interest" description="Disordered" evidence="1">
    <location>
        <begin position="80"/>
        <end position="206"/>
    </location>
</feature>
<feature type="compositionally biased region" description="Polar residues" evidence="1">
    <location>
        <begin position="151"/>
        <end position="166"/>
    </location>
</feature>
<feature type="compositionally biased region" description="Polar residues" evidence="1">
    <location>
        <begin position="88"/>
        <end position="110"/>
    </location>
</feature>
<evidence type="ECO:0000256" key="1">
    <source>
        <dbReference type="SAM" id="MobiDB-lite"/>
    </source>
</evidence>
<feature type="compositionally biased region" description="Polar residues" evidence="1">
    <location>
        <begin position="118"/>
        <end position="127"/>
    </location>
</feature>
<dbReference type="OrthoDB" id="849204at2"/>
<feature type="compositionally biased region" description="Polar residues" evidence="1">
    <location>
        <begin position="188"/>
        <end position="205"/>
    </location>
</feature>
<sequence>MQSEDIDKLFREKLERHAPPPPDYLWAQLEAELQPARKRPVMWLYASAAVITLLLLAGGAWLWRGANLDPVVGTVAKVATRPAAKTTPAVSSKNSSSQATLPAALPSTQPEAIVATAPTKQPSSDAQPTRPLRSKSAAARQLARATPAPRSSTPKNLTTKPTQNTMVAALIPTKAQPERPVAEETQPKAPQQVPTVATTSATPSVPTGPIEVEVRHSSATAALAATQEAPRRGRLGGQVMRQVSNALRGEPVTLPRLPEDVTVTVRPPGANHALVIQL</sequence>
<gene>
    <name evidence="3" type="ORF">SAMN00120144_0071</name>
</gene>
<accession>A0A1W1W0R6</accession>
<protein>
    <submittedName>
        <fullName evidence="3">Uncharacterized protein</fullName>
    </submittedName>
</protein>
<evidence type="ECO:0000313" key="3">
    <source>
        <dbReference type="EMBL" id="SMB99205.1"/>
    </source>
</evidence>
<evidence type="ECO:0000256" key="2">
    <source>
        <dbReference type="SAM" id="Phobius"/>
    </source>
</evidence>
<dbReference type="Proteomes" id="UP000192266">
    <property type="component" value="Unassembled WGS sequence"/>
</dbReference>